<dbReference type="EMBL" id="MU006779">
    <property type="protein sequence ID" value="KAF2643816.1"/>
    <property type="molecule type" value="Genomic_DNA"/>
</dbReference>
<feature type="region of interest" description="Disordered" evidence="1">
    <location>
        <begin position="1"/>
        <end position="64"/>
    </location>
</feature>
<name>A0A6A6S7G8_9PLEO</name>
<accession>A0A6A6S7G8</accession>
<evidence type="ECO:0000313" key="3">
    <source>
        <dbReference type="EMBL" id="KAF2643816.1"/>
    </source>
</evidence>
<evidence type="ECO:0000256" key="2">
    <source>
        <dbReference type="SAM" id="Phobius"/>
    </source>
</evidence>
<protein>
    <submittedName>
        <fullName evidence="3">Uncharacterized protein</fullName>
    </submittedName>
</protein>
<keyword evidence="2" id="KW-1133">Transmembrane helix</keyword>
<evidence type="ECO:0000313" key="4">
    <source>
        <dbReference type="Proteomes" id="UP000799753"/>
    </source>
</evidence>
<feature type="transmembrane region" description="Helical" evidence="2">
    <location>
        <begin position="239"/>
        <end position="262"/>
    </location>
</feature>
<feature type="compositionally biased region" description="Basic and acidic residues" evidence="1">
    <location>
        <begin position="32"/>
        <end position="49"/>
    </location>
</feature>
<keyword evidence="2" id="KW-0472">Membrane</keyword>
<sequence length="542" mass="61862">MIPETEAEAYELRSHTNTDTRTSTDMLSIRTVSRDPSPRPLFDRRDAISSDHTGSNCDDHNPRNSSIKSEKLTLWQKFQPFPWRIFAVISSLPVAVIPIVILATAAEEASVSYILGRDCYPNGKWKEENGATWRIMDSSYFFTPNLSFGSMTFTQVKVIDIAWDLCIGRGGQVLLAWVNYRVFNEWLVYHMEIHLTSYKMYTAMAFQTTTMSTLGVLGKEFLAFGEGTWKRFFRWLGMLCMLISTLYVLAFPTLMAAMTGYITTYEAYIEDNNHNLINFDKAVGVRYIIHDSARIGNYSNPLVVTLHDRNLLNAVDNYTAQYADTPWHPPLPNATFQPHTNWTTFFSSRASTFVWNKTVISLDKPTLNITLTVDGVWPNTVSPGLTYAYYSLSSNSSADSGRQDSYYTDVYLHNHGSCKPSETYQWGFSYIFLFMVAIFNFVWGCIMMGMWWDTVRGSRMYRAGRRPGLLRSVLDLASTIREELGEDAVENMDEDEIKKGLRTSGGRMIVPRGETRVGRCESENGRARKRSWKRSLTMGSTF</sequence>
<proteinExistence type="predicted"/>
<dbReference type="AlphaFoldDB" id="A0A6A6S7G8"/>
<dbReference type="OrthoDB" id="3903561at2759"/>
<keyword evidence="2" id="KW-0812">Transmembrane</keyword>
<dbReference type="Proteomes" id="UP000799753">
    <property type="component" value="Unassembled WGS sequence"/>
</dbReference>
<evidence type="ECO:0000256" key="1">
    <source>
        <dbReference type="SAM" id="MobiDB-lite"/>
    </source>
</evidence>
<gene>
    <name evidence="3" type="ORF">P280DRAFT_514810</name>
</gene>
<feature type="transmembrane region" description="Helical" evidence="2">
    <location>
        <begin position="81"/>
        <end position="105"/>
    </location>
</feature>
<feature type="transmembrane region" description="Helical" evidence="2">
    <location>
        <begin position="430"/>
        <end position="452"/>
    </location>
</feature>
<organism evidence="3 4">
    <name type="scientific">Massarina eburnea CBS 473.64</name>
    <dbReference type="NCBI Taxonomy" id="1395130"/>
    <lineage>
        <taxon>Eukaryota</taxon>
        <taxon>Fungi</taxon>
        <taxon>Dikarya</taxon>
        <taxon>Ascomycota</taxon>
        <taxon>Pezizomycotina</taxon>
        <taxon>Dothideomycetes</taxon>
        <taxon>Pleosporomycetidae</taxon>
        <taxon>Pleosporales</taxon>
        <taxon>Massarineae</taxon>
        <taxon>Massarinaceae</taxon>
        <taxon>Massarina</taxon>
    </lineage>
</organism>
<reference evidence="3" key="1">
    <citation type="journal article" date="2020" name="Stud. Mycol.">
        <title>101 Dothideomycetes genomes: a test case for predicting lifestyles and emergence of pathogens.</title>
        <authorList>
            <person name="Haridas S."/>
            <person name="Albert R."/>
            <person name="Binder M."/>
            <person name="Bloem J."/>
            <person name="Labutti K."/>
            <person name="Salamov A."/>
            <person name="Andreopoulos B."/>
            <person name="Baker S."/>
            <person name="Barry K."/>
            <person name="Bills G."/>
            <person name="Bluhm B."/>
            <person name="Cannon C."/>
            <person name="Castanera R."/>
            <person name="Culley D."/>
            <person name="Daum C."/>
            <person name="Ezra D."/>
            <person name="Gonzalez J."/>
            <person name="Henrissat B."/>
            <person name="Kuo A."/>
            <person name="Liang C."/>
            <person name="Lipzen A."/>
            <person name="Lutzoni F."/>
            <person name="Magnuson J."/>
            <person name="Mondo S."/>
            <person name="Nolan M."/>
            <person name="Ohm R."/>
            <person name="Pangilinan J."/>
            <person name="Park H.-J."/>
            <person name="Ramirez L."/>
            <person name="Alfaro M."/>
            <person name="Sun H."/>
            <person name="Tritt A."/>
            <person name="Yoshinaga Y."/>
            <person name="Zwiers L.-H."/>
            <person name="Turgeon B."/>
            <person name="Goodwin S."/>
            <person name="Spatafora J."/>
            <person name="Crous P."/>
            <person name="Grigoriev I."/>
        </authorList>
    </citation>
    <scope>NUCLEOTIDE SEQUENCE</scope>
    <source>
        <strain evidence="3">CBS 473.64</strain>
    </source>
</reference>
<keyword evidence="4" id="KW-1185">Reference proteome</keyword>